<comment type="caution">
    <text evidence="5">The sequence shown here is derived from an EMBL/GenBank/DDBJ whole genome shotgun (WGS) entry which is preliminary data.</text>
</comment>
<evidence type="ECO:0000256" key="3">
    <source>
        <dbReference type="SAM" id="MobiDB-lite"/>
    </source>
</evidence>
<evidence type="ECO:0000256" key="2">
    <source>
        <dbReference type="ARBA" id="ARBA00022840"/>
    </source>
</evidence>
<dbReference type="PANTHER" id="PTHR43038">
    <property type="entry name" value="ATP-BINDING CASSETTE, SUB-FAMILY H, MEMBER 1"/>
    <property type="match status" value="1"/>
</dbReference>
<organism evidence="5 6">
    <name type="scientific">Catenulispora subtropica</name>
    <dbReference type="NCBI Taxonomy" id="450798"/>
    <lineage>
        <taxon>Bacteria</taxon>
        <taxon>Bacillati</taxon>
        <taxon>Actinomycetota</taxon>
        <taxon>Actinomycetes</taxon>
        <taxon>Catenulisporales</taxon>
        <taxon>Catenulisporaceae</taxon>
        <taxon>Catenulispora</taxon>
    </lineage>
</organism>
<evidence type="ECO:0000256" key="1">
    <source>
        <dbReference type="ARBA" id="ARBA00022741"/>
    </source>
</evidence>
<dbReference type="Gene3D" id="3.40.50.300">
    <property type="entry name" value="P-loop containing nucleotide triphosphate hydrolases"/>
    <property type="match status" value="1"/>
</dbReference>
<keyword evidence="2" id="KW-0067">ATP-binding</keyword>
<dbReference type="EMBL" id="BAAAQM010000051">
    <property type="protein sequence ID" value="GAA1994347.1"/>
    <property type="molecule type" value="Genomic_DNA"/>
</dbReference>
<dbReference type="PROSITE" id="PS50893">
    <property type="entry name" value="ABC_TRANSPORTER_2"/>
    <property type="match status" value="1"/>
</dbReference>
<evidence type="ECO:0000313" key="6">
    <source>
        <dbReference type="Proteomes" id="UP001499854"/>
    </source>
</evidence>
<dbReference type="InterPro" id="IPR027417">
    <property type="entry name" value="P-loop_NTPase"/>
</dbReference>
<accession>A0ABN2SYL4</accession>
<feature type="domain" description="ABC transporter" evidence="4">
    <location>
        <begin position="11"/>
        <end position="231"/>
    </location>
</feature>
<keyword evidence="1" id="KW-0547">Nucleotide-binding</keyword>
<sequence length="282" mass="29219">MTRPGSDTDGWGTFGVTIVRGGATALKDVTLAAPRGQVSAVVGGDGAGKTTLLRALVGRILPVSGRISAPPTERCGFMPTGASGVWQDLSVNENFDFVAAAHHLSGGALADRRTDLLEQAGLTGAADRLAGDLSGGMRQKLAFCLAILHRPDLLVLDEPSTGVDPVSRVDLWRLIAKAAAEHTAVVMATTYLDEAERASTCLVLDRGVALAHGAPDKILASTPGTLTSGDAPTGDPELSWRRGRQTRSWHPGPPHPGEQPIGADMEDCVIALTLAEQQAGAA</sequence>
<dbReference type="InterPro" id="IPR003593">
    <property type="entry name" value="AAA+_ATPase"/>
</dbReference>
<dbReference type="CDD" id="cd03230">
    <property type="entry name" value="ABC_DR_subfamily_A"/>
    <property type="match status" value="1"/>
</dbReference>
<name>A0ABN2SYL4_9ACTN</name>
<protein>
    <recommendedName>
        <fullName evidence="4">ABC transporter domain-containing protein</fullName>
    </recommendedName>
</protein>
<evidence type="ECO:0000313" key="5">
    <source>
        <dbReference type="EMBL" id="GAA1994347.1"/>
    </source>
</evidence>
<proteinExistence type="predicted"/>
<feature type="region of interest" description="Disordered" evidence="3">
    <location>
        <begin position="219"/>
        <end position="262"/>
    </location>
</feature>
<dbReference type="InterPro" id="IPR017871">
    <property type="entry name" value="ABC_transporter-like_CS"/>
</dbReference>
<dbReference type="Proteomes" id="UP001499854">
    <property type="component" value="Unassembled WGS sequence"/>
</dbReference>
<dbReference type="PANTHER" id="PTHR43038:SF3">
    <property type="entry name" value="ABC TRANSPORTER G FAMILY MEMBER 20 ISOFORM X1"/>
    <property type="match status" value="1"/>
</dbReference>
<keyword evidence="6" id="KW-1185">Reference proteome</keyword>
<dbReference type="PROSITE" id="PS00211">
    <property type="entry name" value="ABC_TRANSPORTER_1"/>
    <property type="match status" value="1"/>
</dbReference>
<evidence type="ECO:0000259" key="4">
    <source>
        <dbReference type="PROSITE" id="PS50893"/>
    </source>
</evidence>
<dbReference type="InterPro" id="IPR003439">
    <property type="entry name" value="ABC_transporter-like_ATP-bd"/>
</dbReference>
<dbReference type="Pfam" id="PF00005">
    <property type="entry name" value="ABC_tran"/>
    <property type="match status" value="1"/>
</dbReference>
<reference evidence="5 6" key="1">
    <citation type="journal article" date="2019" name="Int. J. Syst. Evol. Microbiol.">
        <title>The Global Catalogue of Microorganisms (GCM) 10K type strain sequencing project: providing services to taxonomists for standard genome sequencing and annotation.</title>
        <authorList>
            <consortium name="The Broad Institute Genomics Platform"/>
            <consortium name="The Broad Institute Genome Sequencing Center for Infectious Disease"/>
            <person name="Wu L."/>
            <person name="Ma J."/>
        </authorList>
    </citation>
    <scope>NUCLEOTIDE SEQUENCE [LARGE SCALE GENOMIC DNA]</scope>
    <source>
        <strain evidence="5 6">JCM 16013</strain>
    </source>
</reference>
<dbReference type="SUPFAM" id="SSF52540">
    <property type="entry name" value="P-loop containing nucleoside triphosphate hydrolases"/>
    <property type="match status" value="1"/>
</dbReference>
<dbReference type="RefSeq" id="WP_344661299.1">
    <property type="nucleotide sequence ID" value="NZ_BAAAQM010000051.1"/>
</dbReference>
<gene>
    <name evidence="5" type="ORF">GCM10009838_68320</name>
</gene>
<dbReference type="SMART" id="SM00382">
    <property type="entry name" value="AAA"/>
    <property type="match status" value="1"/>
</dbReference>